<accession>K7YT48</accession>
<evidence type="ECO:0000313" key="2">
    <source>
        <dbReference type="Proteomes" id="UP000010074"/>
    </source>
</evidence>
<protein>
    <submittedName>
        <fullName evidence="1">Uncharacterized protein</fullName>
    </submittedName>
</protein>
<dbReference type="KEGG" id="bbat:Bdt_1103"/>
<dbReference type="PATRIC" id="fig|1069642.3.peg.1089"/>
<dbReference type="EMBL" id="CP002930">
    <property type="protein sequence ID" value="AFY00803.1"/>
    <property type="molecule type" value="Genomic_DNA"/>
</dbReference>
<sequence>MSRQIVFTRDLSGGQSVVRELARSLQVAGKLRSNRDKVAGTLRRLCLQDTRIRQDKLLSQNLREQIVSPYLLDYLSGHSEQAEFFGQALSLEEPFRFIYNSSDFKNSIGQTQDSRLFYGGVKHASTFACILALDNREALESEFWGLRYFPNEGILTTIAGGTHRTLAHLIFGDYVFTPKHHVICKSQDLPIASSEFNEVLSKFRNIVGIHSVKMDLNRGSQEIDLLVRFVEESESEFKEFCSQYISLESSSREYSLHPLNLRELLEFRNSYLNWKQMTVIRRFQRRIMQSADMSRFEVFLAKVA</sequence>
<gene>
    <name evidence="1" type="ORF">Bdt_1103</name>
</gene>
<dbReference type="Proteomes" id="UP000010074">
    <property type="component" value="Chromosome"/>
</dbReference>
<dbReference type="RefSeq" id="WP_015090269.1">
    <property type="nucleotide sequence ID" value="NC_019567.1"/>
</dbReference>
<reference evidence="1 2" key="1">
    <citation type="journal article" date="2012" name="BMC Genomics">
        <title>Genome analysis of a simultaneously predatory and prey-independent, novel Bdellovibrio bacteriovorus from the River Tiber, supports in silico predictions of both ancient and recent lateral gene transfer from diverse bacteria.</title>
        <authorList>
            <person name="Hobley L."/>
            <person name="Lerner T.R."/>
            <person name="Williams L.E."/>
            <person name="Lambert C."/>
            <person name="Till R."/>
            <person name="Milner D.S."/>
            <person name="Basford S.M."/>
            <person name="Capeness M.J."/>
            <person name="Fenton A.K."/>
            <person name="Atterbury R.J."/>
            <person name="Harris M.A."/>
            <person name="Sockett R.E."/>
        </authorList>
    </citation>
    <scope>NUCLEOTIDE SEQUENCE [LARGE SCALE GENOMIC DNA]</scope>
    <source>
        <strain evidence="1 2">Tiberius</strain>
    </source>
</reference>
<dbReference type="STRING" id="1069642.Bdt_1103"/>
<dbReference type="AlphaFoldDB" id="K7YT48"/>
<dbReference type="HOGENOM" id="CLU_914193_0_0_7"/>
<proteinExistence type="predicted"/>
<name>K7YT48_BDEBC</name>
<evidence type="ECO:0000313" key="1">
    <source>
        <dbReference type="EMBL" id="AFY00803.1"/>
    </source>
</evidence>
<organism evidence="1 2">
    <name type="scientific">Bdellovibrio bacteriovorus str. Tiberius</name>
    <dbReference type="NCBI Taxonomy" id="1069642"/>
    <lineage>
        <taxon>Bacteria</taxon>
        <taxon>Pseudomonadati</taxon>
        <taxon>Bdellovibrionota</taxon>
        <taxon>Bdellovibrionia</taxon>
        <taxon>Bdellovibrionales</taxon>
        <taxon>Pseudobdellovibrionaceae</taxon>
        <taxon>Bdellovibrio</taxon>
    </lineage>
</organism>